<dbReference type="EMBL" id="JYNV01000290">
    <property type="protein sequence ID" value="KZM19812.1"/>
    <property type="molecule type" value="Genomic_DNA"/>
</dbReference>
<reference evidence="1 2" key="1">
    <citation type="journal article" date="2016" name="Sci. Rep.">
        <title>Draft genome sequencing and secretome analysis of fungal phytopathogen Ascochyta rabiei provides insight into the necrotrophic effector repertoire.</title>
        <authorList>
            <person name="Verma S."/>
            <person name="Gazara R.K."/>
            <person name="Nizam S."/>
            <person name="Parween S."/>
            <person name="Chattopadhyay D."/>
            <person name="Verma P.K."/>
        </authorList>
    </citation>
    <scope>NUCLEOTIDE SEQUENCE [LARGE SCALE GENOMIC DNA]</scope>
    <source>
        <strain evidence="1 2">ArDII</strain>
    </source>
</reference>
<gene>
    <name evidence="1" type="ORF">ST47_g9176</name>
</gene>
<protein>
    <submittedName>
        <fullName evidence="1">Uncharacterized protein</fullName>
    </submittedName>
</protein>
<proteinExistence type="predicted"/>
<dbReference type="AlphaFoldDB" id="A0A162Y3S3"/>
<sequence length="147" mass="15671">MRSAIVGLVMAGLSAQVLSSPLEQATTLFSTPTPAPTCTLPILKQPSFKKICTKYGKTLTFTSYTNCGGCSLETKHLGFGLPCQTVTYNPGNTAEIVTSCKPSLTTTKRSTFHVRPTGECTCLALRLPYSGQGREVPANGNMGLHLR</sequence>
<accession>A0A162Y3S3</accession>
<organism evidence="1 2">
    <name type="scientific">Didymella rabiei</name>
    <name type="common">Chickpea ascochyta blight fungus</name>
    <name type="synonym">Mycosphaerella rabiei</name>
    <dbReference type="NCBI Taxonomy" id="5454"/>
    <lineage>
        <taxon>Eukaryota</taxon>
        <taxon>Fungi</taxon>
        <taxon>Dikarya</taxon>
        <taxon>Ascomycota</taxon>
        <taxon>Pezizomycotina</taxon>
        <taxon>Dothideomycetes</taxon>
        <taxon>Pleosporomycetidae</taxon>
        <taxon>Pleosporales</taxon>
        <taxon>Pleosporineae</taxon>
        <taxon>Didymellaceae</taxon>
        <taxon>Ascochyta</taxon>
    </lineage>
</organism>
<comment type="caution">
    <text evidence="1">The sequence shown here is derived from an EMBL/GenBank/DDBJ whole genome shotgun (WGS) entry which is preliminary data.</text>
</comment>
<name>A0A162Y3S3_DIDRA</name>
<dbReference type="OrthoDB" id="3797993at2759"/>
<evidence type="ECO:0000313" key="1">
    <source>
        <dbReference type="EMBL" id="KZM19812.1"/>
    </source>
</evidence>
<evidence type="ECO:0000313" key="2">
    <source>
        <dbReference type="Proteomes" id="UP000076837"/>
    </source>
</evidence>
<keyword evidence="2" id="KW-1185">Reference proteome</keyword>
<dbReference type="Proteomes" id="UP000076837">
    <property type="component" value="Unassembled WGS sequence"/>
</dbReference>